<keyword evidence="7" id="KW-0061">Asparagine biosynthesis</keyword>
<dbReference type="Proteomes" id="UP001589575">
    <property type="component" value="Unassembled WGS sequence"/>
</dbReference>
<protein>
    <recommendedName>
        <fullName evidence="2">asparagine synthase (glutamine-hydrolyzing)</fullName>
        <ecNumber evidence="2">6.3.5.4</ecNumber>
    </recommendedName>
</protein>
<keyword evidence="6" id="KW-0067">ATP-binding</keyword>
<dbReference type="Pfam" id="PF13537">
    <property type="entry name" value="GATase_7"/>
    <property type="match status" value="1"/>
</dbReference>
<keyword evidence="4" id="KW-0028">Amino-acid biosynthesis</keyword>
<keyword evidence="8" id="KW-0315">Glutamine amidotransferase</keyword>
<dbReference type="InterPro" id="IPR014729">
    <property type="entry name" value="Rossmann-like_a/b/a_fold"/>
</dbReference>
<name>A0ABV5FTV1_9MICC</name>
<reference evidence="12 13" key="1">
    <citation type="submission" date="2024-09" db="EMBL/GenBank/DDBJ databases">
        <authorList>
            <person name="Sun Q."/>
            <person name="Mori K."/>
        </authorList>
    </citation>
    <scope>NUCLEOTIDE SEQUENCE [LARGE SCALE GENOMIC DNA]</scope>
    <source>
        <strain evidence="12 13">CCM 7609</strain>
    </source>
</reference>
<keyword evidence="13" id="KW-1185">Reference proteome</keyword>
<dbReference type="PANTHER" id="PTHR11772:SF2">
    <property type="entry name" value="ASPARAGINE SYNTHETASE [GLUTAMINE-HYDROLYZING]"/>
    <property type="match status" value="1"/>
</dbReference>
<dbReference type="EMBL" id="JBHMFI010000001">
    <property type="protein sequence ID" value="MFB9070117.1"/>
    <property type="molecule type" value="Genomic_DNA"/>
</dbReference>
<evidence type="ECO:0000256" key="7">
    <source>
        <dbReference type="ARBA" id="ARBA00022888"/>
    </source>
</evidence>
<accession>A0ABV5FTV1</accession>
<comment type="similarity">
    <text evidence="1">Belongs to the asparagine synthetase family.</text>
</comment>
<evidence type="ECO:0000256" key="6">
    <source>
        <dbReference type="ARBA" id="ARBA00022840"/>
    </source>
</evidence>
<dbReference type="InterPro" id="IPR050795">
    <property type="entry name" value="Asn_Synthetase"/>
</dbReference>
<evidence type="ECO:0000256" key="8">
    <source>
        <dbReference type="ARBA" id="ARBA00022962"/>
    </source>
</evidence>
<keyword evidence="5" id="KW-0547">Nucleotide-binding</keyword>
<dbReference type="SUPFAM" id="SSF52402">
    <property type="entry name" value="Adenine nucleotide alpha hydrolases-like"/>
    <property type="match status" value="1"/>
</dbReference>
<evidence type="ECO:0000256" key="3">
    <source>
        <dbReference type="ARBA" id="ARBA00022598"/>
    </source>
</evidence>
<dbReference type="CDD" id="cd00712">
    <property type="entry name" value="AsnB"/>
    <property type="match status" value="1"/>
</dbReference>
<dbReference type="InterPro" id="IPR033738">
    <property type="entry name" value="AsnB_N"/>
</dbReference>
<dbReference type="InterPro" id="IPR006426">
    <property type="entry name" value="Asn_synth_AEB"/>
</dbReference>
<evidence type="ECO:0000256" key="4">
    <source>
        <dbReference type="ARBA" id="ARBA00022605"/>
    </source>
</evidence>
<dbReference type="InterPro" id="IPR001962">
    <property type="entry name" value="Asn_synthase"/>
</dbReference>
<organism evidence="12 13">
    <name type="scientific">Citricoccus parietis</name>
    <dbReference type="NCBI Taxonomy" id="592307"/>
    <lineage>
        <taxon>Bacteria</taxon>
        <taxon>Bacillati</taxon>
        <taxon>Actinomycetota</taxon>
        <taxon>Actinomycetes</taxon>
        <taxon>Micrococcales</taxon>
        <taxon>Micrococcaceae</taxon>
        <taxon>Citricoccus</taxon>
    </lineage>
</organism>
<evidence type="ECO:0000313" key="12">
    <source>
        <dbReference type="EMBL" id="MFB9070117.1"/>
    </source>
</evidence>
<dbReference type="Gene3D" id="3.60.20.10">
    <property type="entry name" value="Glutamine Phosphoribosylpyrophosphate, subunit 1, domain 1"/>
    <property type="match status" value="1"/>
</dbReference>
<evidence type="ECO:0000256" key="1">
    <source>
        <dbReference type="ARBA" id="ARBA00005752"/>
    </source>
</evidence>
<dbReference type="InterPro" id="IPR017932">
    <property type="entry name" value="GATase_2_dom"/>
</dbReference>
<evidence type="ECO:0000256" key="10">
    <source>
        <dbReference type="ARBA" id="ARBA00048741"/>
    </source>
</evidence>
<keyword evidence="3" id="KW-0436">Ligase</keyword>
<evidence type="ECO:0000259" key="11">
    <source>
        <dbReference type="PROSITE" id="PS51278"/>
    </source>
</evidence>
<evidence type="ECO:0000313" key="13">
    <source>
        <dbReference type="Proteomes" id="UP001589575"/>
    </source>
</evidence>
<sequence>MSMSGVVAAHGSFDPRRGQRMLDRLAHRGPDGAGSRELGRSWLGSRYLSIVDPVSGDQPLSGGRDGGLWVVGDGLIHNHRRIRERLGDGRFRTDSDLEAAIVLVEEHGPEAFGHLWGPFALVVAGADGRFAAARDILGLAPLYWVHEGETVVFASELKAFDEDQRPAVRPFPPGHCWTPQEGLKPIRRFPGTTPVLLQSRSADDEPPAWVFDALRETLIRAVDRSLASRQRPGVLLSGGVDSSIITAIAARRGDWTSAPLKTFAVGLEGSGDLAAARIVAEHCGTDHHELVYTAQDAIEAVPEVVAGLESFDPKLVHSAVPNYFVSRLASLHAKIVLVGEGADELFAGYTHFGRHRDGSELHAELLETLQGMHIGGLQRVDRVAGALGVEPRLPFLDLDMVELAMALPPEWKLVGRDRPAKWLLRKAFDGWLPDEVLWRRKEQFGEGTGMNDVLAEHFGQTVSDDDLAAEADALTPPVRTREELAYFRMFEAVLRGVNAQETVGRFPEA</sequence>
<dbReference type="EC" id="6.3.5.4" evidence="2"/>
<evidence type="ECO:0000256" key="5">
    <source>
        <dbReference type="ARBA" id="ARBA00022741"/>
    </source>
</evidence>
<dbReference type="PIRSF" id="PIRSF001589">
    <property type="entry name" value="Asn_synthetase_glu-h"/>
    <property type="match status" value="1"/>
</dbReference>
<proteinExistence type="inferred from homology"/>
<comment type="pathway">
    <text evidence="9">Amino-acid biosynthesis.</text>
</comment>
<comment type="caution">
    <text evidence="12">The sequence shown here is derived from an EMBL/GenBank/DDBJ whole genome shotgun (WGS) entry which is preliminary data.</text>
</comment>
<dbReference type="Gene3D" id="3.40.50.620">
    <property type="entry name" value="HUPs"/>
    <property type="match status" value="1"/>
</dbReference>
<dbReference type="PANTHER" id="PTHR11772">
    <property type="entry name" value="ASPARAGINE SYNTHETASE"/>
    <property type="match status" value="1"/>
</dbReference>
<dbReference type="InterPro" id="IPR029055">
    <property type="entry name" value="Ntn_hydrolases_N"/>
</dbReference>
<evidence type="ECO:0000256" key="2">
    <source>
        <dbReference type="ARBA" id="ARBA00012737"/>
    </source>
</evidence>
<dbReference type="Pfam" id="PF00733">
    <property type="entry name" value="Asn_synthase"/>
    <property type="match status" value="1"/>
</dbReference>
<evidence type="ECO:0000256" key="9">
    <source>
        <dbReference type="ARBA" id="ARBA00029440"/>
    </source>
</evidence>
<gene>
    <name evidence="12" type="ORF">ACFFX0_02480</name>
</gene>
<feature type="domain" description="Glutamine amidotransferase type-2" evidence="11">
    <location>
        <begin position="4"/>
        <end position="182"/>
    </location>
</feature>
<dbReference type="SUPFAM" id="SSF56235">
    <property type="entry name" value="N-terminal nucleophile aminohydrolases (Ntn hydrolases)"/>
    <property type="match status" value="1"/>
</dbReference>
<dbReference type="CDD" id="cd01991">
    <property type="entry name" value="Asn_synthase_B_C"/>
    <property type="match status" value="1"/>
</dbReference>
<comment type="catalytic activity">
    <reaction evidence="10">
        <text>L-aspartate + L-glutamine + ATP + H2O = L-asparagine + L-glutamate + AMP + diphosphate + H(+)</text>
        <dbReference type="Rhea" id="RHEA:12228"/>
        <dbReference type="ChEBI" id="CHEBI:15377"/>
        <dbReference type="ChEBI" id="CHEBI:15378"/>
        <dbReference type="ChEBI" id="CHEBI:29985"/>
        <dbReference type="ChEBI" id="CHEBI:29991"/>
        <dbReference type="ChEBI" id="CHEBI:30616"/>
        <dbReference type="ChEBI" id="CHEBI:33019"/>
        <dbReference type="ChEBI" id="CHEBI:58048"/>
        <dbReference type="ChEBI" id="CHEBI:58359"/>
        <dbReference type="ChEBI" id="CHEBI:456215"/>
        <dbReference type="EC" id="6.3.5.4"/>
    </reaction>
</comment>
<dbReference type="PROSITE" id="PS51278">
    <property type="entry name" value="GATASE_TYPE_2"/>
    <property type="match status" value="1"/>
</dbReference>